<dbReference type="Proteomes" id="UP000001589">
    <property type="component" value="Chromosome"/>
</dbReference>
<evidence type="ECO:0000313" key="1">
    <source>
        <dbReference type="EMBL" id="ABM72650.1"/>
    </source>
</evidence>
<name>A2BXY9_PROM5</name>
<dbReference type="GeneID" id="60201225"/>
<dbReference type="RefSeq" id="WP_011820747.1">
    <property type="nucleotide sequence ID" value="NC_008817.1"/>
</dbReference>
<gene>
    <name evidence="1" type="ordered locus">P9515_14431</name>
</gene>
<dbReference type="eggNOG" id="ENOG50314QQ">
    <property type="taxonomic scope" value="Bacteria"/>
</dbReference>
<organism evidence="1 2">
    <name type="scientific">Prochlorococcus marinus (strain MIT 9515)</name>
    <dbReference type="NCBI Taxonomy" id="167542"/>
    <lineage>
        <taxon>Bacteria</taxon>
        <taxon>Bacillati</taxon>
        <taxon>Cyanobacteriota</taxon>
        <taxon>Cyanophyceae</taxon>
        <taxon>Synechococcales</taxon>
        <taxon>Prochlorococcaceae</taxon>
        <taxon>Prochlorococcus</taxon>
    </lineage>
</organism>
<dbReference type="EMBL" id="CP000552">
    <property type="protein sequence ID" value="ABM72650.1"/>
    <property type="molecule type" value="Genomic_DNA"/>
</dbReference>
<dbReference type="STRING" id="167542.P9515_14431"/>
<dbReference type="HOGENOM" id="CLU_128733_0_0_3"/>
<accession>A2BXY9</accession>
<dbReference type="PIRSF" id="PIRSF020893">
    <property type="entry name" value="UCP020893"/>
    <property type="match status" value="1"/>
</dbReference>
<dbReference type="InterPro" id="IPR016780">
    <property type="entry name" value="UCP020893"/>
</dbReference>
<sequence>MKKKTINLKEASFTQAINISAQWCKEWGEDLLSEEVLADRMAELIKTKNGLRGFFAYALSDQDCYLLDKLPFSVVFKLQECGKDVVEIVIKNLIMSSAQIIVHDRENNLEYKSNSENISERCKSILRVLDTNYVTKNINQIMNDLDNLGNSFDNSKKYDDEQKEFIKHQISDIAQ</sequence>
<proteinExistence type="predicted"/>
<protein>
    <submittedName>
        <fullName evidence="1">Uncharacterized protein</fullName>
    </submittedName>
</protein>
<dbReference type="AlphaFoldDB" id="A2BXY9"/>
<dbReference type="OrthoDB" id="465343at2"/>
<dbReference type="KEGG" id="pmc:P9515_14431"/>
<reference evidence="1 2" key="1">
    <citation type="journal article" date="2007" name="PLoS Genet.">
        <title>Patterns and implications of gene gain and loss in the evolution of Prochlorococcus.</title>
        <authorList>
            <person name="Kettler G.C."/>
            <person name="Martiny A.C."/>
            <person name="Huang K."/>
            <person name="Zucker J."/>
            <person name="Coleman M.L."/>
            <person name="Rodrigue S."/>
            <person name="Chen F."/>
            <person name="Lapidus A."/>
            <person name="Ferriera S."/>
            <person name="Johnson J."/>
            <person name="Steglich C."/>
            <person name="Church G.M."/>
            <person name="Richardson P."/>
            <person name="Chisholm S.W."/>
        </authorList>
    </citation>
    <scope>NUCLEOTIDE SEQUENCE [LARGE SCALE GENOMIC DNA]</scope>
    <source>
        <strain evidence="1 2">MIT 9515</strain>
    </source>
</reference>
<evidence type="ECO:0000313" key="2">
    <source>
        <dbReference type="Proteomes" id="UP000001589"/>
    </source>
</evidence>